<dbReference type="STRING" id="272633.gene:10731634"/>
<feature type="transmembrane region" description="Helical" evidence="5">
    <location>
        <begin position="269"/>
        <end position="291"/>
    </location>
</feature>
<keyword evidence="4 5" id="KW-0472">Membrane</keyword>
<dbReference type="PIRSF" id="PIRSF006060">
    <property type="entry name" value="AA_transporter"/>
    <property type="match status" value="1"/>
</dbReference>
<comment type="subcellular location">
    <subcellularLocation>
        <location evidence="1">Membrane</location>
        <topology evidence="1">Multi-pass membrane protein</topology>
    </subcellularLocation>
</comment>
<evidence type="ECO:0000313" key="7">
    <source>
        <dbReference type="Proteomes" id="UP000002522"/>
    </source>
</evidence>
<protein>
    <submittedName>
        <fullName evidence="6">Amino acid permease</fullName>
    </submittedName>
</protein>
<feature type="transmembrane region" description="Helical" evidence="5">
    <location>
        <begin position="453"/>
        <end position="477"/>
    </location>
</feature>
<feature type="transmembrane region" description="Helical" evidence="5">
    <location>
        <begin position="366"/>
        <end position="391"/>
    </location>
</feature>
<dbReference type="InterPro" id="IPR002293">
    <property type="entry name" value="AA/rel_permease1"/>
</dbReference>
<gene>
    <name evidence="6" type="ordered locus">MYPE5170</name>
</gene>
<feature type="transmembrane region" description="Helical" evidence="5">
    <location>
        <begin position="230"/>
        <end position="248"/>
    </location>
</feature>
<accession>Q8EVP3</accession>
<dbReference type="EMBL" id="BA000026">
    <property type="protein sequence ID" value="BAC44307.1"/>
    <property type="molecule type" value="Genomic_DNA"/>
</dbReference>
<dbReference type="PANTHER" id="PTHR11785">
    <property type="entry name" value="AMINO ACID TRANSPORTER"/>
    <property type="match status" value="1"/>
</dbReference>
<dbReference type="eggNOG" id="COG0531">
    <property type="taxonomic scope" value="Bacteria"/>
</dbReference>
<feature type="transmembrane region" description="Helical" evidence="5">
    <location>
        <begin position="311"/>
        <end position="337"/>
    </location>
</feature>
<dbReference type="GO" id="GO:0015179">
    <property type="term" value="F:L-amino acid transmembrane transporter activity"/>
    <property type="evidence" value="ECO:0007669"/>
    <property type="project" value="TreeGrafter"/>
</dbReference>
<feature type="transmembrane region" description="Helical" evidence="5">
    <location>
        <begin position="152"/>
        <end position="170"/>
    </location>
</feature>
<dbReference type="KEGG" id="mpe:MYPE5170"/>
<name>Q8EVP3_MALP2</name>
<dbReference type="InParanoid" id="Q8EVP3"/>
<evidence type="ECO:0000256" key="1">
    <source>
        <dbReference type="ARBA" id="ARBA00004141"/>
    </source>
</evidence>
<feature type="transmembrane region" description="Helical" evidence="5">
    <location>
        <begin position="28"/>
        <end position="48"/>
    </location>
</feature>
<feature type="transmembrane region" description="Helical" evidence="5">
    <location>
        <begin position="114"/>
        <end position="132"/>
    </location>
</feature>
<reference evidence="6 7" key="1">
    <citation type="journal article" date="2002" name="Nucleic Acids Res.">
        <title>The complete genomic sequence of Mycoplasma penetrans, an intracellular bacterial pathogen in humans.</title>
        <authorList>
            <person name="Sasaki Y."/>
            <person name="Ishikawa J."/>
            <person name="Yamashita A."/>
            <person name="Oshima K."/>
            <person name="Kenri T."/>
            <person name="Furuya K."/>
            <person name="Yoshino C."/>
            <person name="Horino A."/>
            <person name="Shiba T."/>
            <person name="Sasaki T."/>
            <person name="Hattori M."/>
        </authorList>
    </citation>
    <scope>NUCLEOTIDE SEQUENCE [LARGE SCALE GENOMIC DNA]</scope>
    <source>
        <strain evidence="6 7">HF-2</strain>
    </source>
</reference>
<organism evidence="6 7">
    <name type="scientific">Malacoplasma penetrans (strain HF-2)</name>
    <name type="common">Mycoplasma penetrans</name>
    <dbReference type="NCBI Taxonomy" id="272633"/>
    <lineage>
        <taxon>Bacteria</taxon>
        <taxon>Bacillati</taxon>
        <taxon>Mycoplasmatota</taxon>
        <taxon>Mycoplasmoidales</taxon>
        <taxon>Mycoplasmoidaceae</taxon>
        <taxon>Malacoplasma</taxon>
    </lineage>
</organism>
<keyword evidence="3 5" id="KW-1133">Transmembrane helix</keyword>
<evidence type="ECO:0000256" key="2">
    <source>
        <dbReference type="ARBA" id="ARBA00022692"/>
    </source>
</evidence>
<dbReference type="HOGENOM" id="CLU_024309_0_0_14"/>
<feature type="transmembrane region" description="Helical" evidence="5">
    <location>
        <begin position="60"/>
        <end position="83"/>
    </location>
</feature>
<evidence type="ECO:0000313" key="6">
    <source>
        <dbReference type="EMBL" id="BAC44307.1"/>
    </source>
</evidence>
<evidence type="ECO:0000256" key="4">
    <source>
        <dbReference type="ARBA" id="ARBA00023136"/>
    </source>
</evidence>
<keyword evidence="2 5" id="KW-0812">Transmembrane</keyword>
<feature type="transmembrane region" description="Helical" evidence="5">
    <location>
        <begin position="421"/>
        <end position="441"/>
    </location>
</feature>
<dbReference type="Pfam" id="PF13520">
    <property type="entry name" value="AA_permease_2"/>
    <property type="match status" value="1"/>
</dbReference>
<keyword evidence="7" id="KW-1185">Reference proteome</keyword>
<dbReference type="FunCoup" id="Q8EVP3">
    <property type="interactions" value="69"/>
</dbReference>
<evidence type="ECO:0000256" key="3">
    <source>
        <dbReference type="ARBA" id="ARBA00022989"/>
    </source>
</evidence>
<dbReference type="AlphaFoldDB" id="Q8EVP3"/>
<sequence length="549" mass="60558">MNSNRSENSYSIDFNEVKQSVNVGKKKISFISAILIVIGSCIGSGIFLKSSSILSNTWYSLPLSITTWVVSAIAVIAMSLALIEITSVKSNNLGMIGWVKNFNKKFVYKACKNFMFFIYTPLSFFFMPLYVLNSFQDALTAFGASNNFGTSVDFLIWSFIAILISAWFIFSSGLNAKTGNIQNWIITSIKFFPIVIIIVLGFYIAIANNIGNDIVVTPDSSQKDPTSFAGISPVVGMFISFGAIFFAYDGFYFSNGVMTEMETPKKASFALIIGLSITTIIYLLIAIAMTFSNPKSGSLNDFSKFLQTKNASWVFGIVNLMVSIGICGIINGLSMWATRFAEDLIKSGELVLFYKYSNKLNPHRPIVGSIYTAIIALIMFVIFALIGGLAYTPGGYVDGYDAAGYNSMAKLLNFADLMGNWTSILVFAFIVAAIFSCLMNRKTNRIKVVKYKYFVPVAITSILIVGFGTAIQFASPFIDVIMMAVPSIRAQLTQEDIIGRIMLIVVLVVFIIAMIVPSVFDYDSKFLQTKFKFNVFKNEDGLDQVDLIG</sequence>
<feature type="transmembrane region" description="Helical" evidence="5">
    <location>
        <begin position="191"/>
        <end position="210"/>
    </location>
</feature>
<dbReference type="PANTHER" id="PTHR11785:SF512">
    <property type="entry name" value="SOBREMESA, ISOFORM B"/>
    <property type="match status" value="1"/>
</dbReference>
<dbReference type="Gene3D" id="1.20.1740.10">
    <property type="entry name" value="Amino acid/polyamine transporter I"/>
    <property type="match status" value="1"/>
</dbReference>
<dbReference type="RefSeq" id="WP_011077341.1">
    <property type="nucleotide sequence ID" value="NC_004432.1"/>
</dbReference>
<dbReference type="Proteomes" id="UP000002522">
    <property type="component" value="Chromosome"/>
</dbReference>
<evidence type="ECO:0000256" key="5">
    <source>
        <dbReference type="SAM" id="Phobius"/>
    </source>
</evidence>
<proteinExistence type="predicted"/>
<feature type="transmembrane region" description="Helical" evidence="5">
    <location>
        <begin position="497"/>
        <end position="520"/>
    </location>
</feature>
<dbReference type="GO" id="GO:0016020">
    <property type="term" value="C:membrane"/>
    <property type="evidence" value="ECO:0007669"/>
    <property type="project" value="UniProtKB-SubCell"/>
</dbReference>
<dbReference type="InterPro" id="IPR050598">
    <property type="entry name" value="AminoAcid_Transporter"/>
</dbReference>